<dbReference type="InterPro" id="IPR038718">
    <property type="entry name" value="SNF2-like_sf"/>
</dbReference>
<dbReference type="PANTHER" id="PTHR45626:SF51">
    <property type="entry name" value="SNF2-RELATED DOMAIN-CONTAINING PROTEIN"/>
    <property type="match status" value="1"/>
</dbReference>
<dbReference type="SUPFAM" id="SSF52540">
    <property type="entry name" value="P-loop containing nucleoside triphosphate hydrolases"/>
    <property type="match status" value="2"/>
</dbReference>
<keyword evidence="2" id="KW-0378">Hydrolase</keyword>
<evidence type="ECO:0000256" key="4">
    <source>
        <dbReference type="SAM" id="MobiDB-lite"/>
    </source>
</evidence>
<dbReference type="Proteomes" id="UP000226431">
    <property type="component" value="Unassembled WGS sequence"/>
</dbReference>
<dbReference type="GO" id="GO:0008094">
    <property type="term" value="F:ATP-dependent activity, acting on DNA"/>
    <property type="evidence" value="ECO:0007669"/>
    <property type="project" value="TreeGrafter"/>
</dbReference>
<evidence type="ECO:0000313" key="7">
    <source>
        <dbReference type="Proteomes" id="UP000226431"/>
    </source>
</evidence>
<feature type="compositionally biased region" description="Basic and acidic residues" evidence="4">
    <location>
        <begin position="777"/>
        <end position="801"/>
    </location>
</feature>
<dbReference type="PANTHER" id="PTHR45626">
    <property type="entry name" value="TRANSCRIPTION TERMINATION FACTOR 2-RELATED"/>
    <property type="match status" value="1"/>
</dbReference>
<evidence type="ECO:0000256" key="3">
    <source>
        <dbReference type="ARBA" id="ARBA00022840"/>
    </source>
</evidence>
<evidence type="ECO:0000256" key="2">
    <source>
        <dbReference type="ARBA" id="ARBA00022801"/>
    </source>
</evidence>
<dbReference type="CDD" id="cd18793">
    <property type="entry name" value="SF2_C_SNF"/>
    <property type="match status" value="1"/>
</dbReference>
<dbReference type="InterPro" id="IPR000330">
    <property type="entry name" value="SNF2_N"/>
</dbReference>
<reference evidence="6 7" key="1">
    <citation type="submission" date="2017-06" db="EMBL/GenBank/DDBJ databases">
        <title>Ant-infecting Ophiocordyceps genomes reveal a high diversity of potential behavioral manipulation genes and a possible major role for enterotoxins.</title>
        <authorList>
            <person name="De Bekker C."/>
            <person name="Evans H.C."/>
            <person name="Brachmann A."/>
            <person name="Hughes D.P."/>
        </authorList>
    </citation>
    <scope>NUCLEOTIDE SEQUENCE [LARGE SCALE GENOMIC DNA]</scope>
    <source>
        <strain evidence="6 7">Map16</strain>
    </source>
</reference>
<organism evidence="6 7">
    <name type="scientific">Ophiocordyceps camponoti-rufipedis</name>
    <dbReference type="NCBI Taxonomy" id="2004952"/>
    <lineage>
        <taxon>Eukaryota</taxon>
        <taxon>Fungi</taxon>
        <taxon>Dikarya</taxon>
        <taxon>Ascomycota</taxon>
        <taxon>Pezizomycotina</taxon>
        <taxon>Sordariomycetes</taxon>
        <taxon>Hypocreomycetidae</taxon>
        <taxon>Hypocreales</taxon>
        <taxon>Ophiocordycipitaceae</taxon>
        <taxon>Ophiocordyceps</taxon>
    </lineage>
</organism>
<dbReference type="GO" id="GO:0005524">
    <property type="term" value="F:ATP binding"/>
    <property type="evidence" value="ECO:0007669"/>
    <property type="project" value="UniProtKB-KW"/>
</dbReference>
<name>A0A2C5YYX5_9HYPO</name>
<comment type="caution">
    <text evidence="6">The sequence shown here is derived from an EMBL/GenBank/DDBJ whole genome shotgun (WGS) entry which is preliminary data.</text>
</comment>
<keyword evidence="7" id="KW-1185">Reference proteome</keyword>
<dbReference type="OrthoDB" id="2801544at2759"/>
<feature type="domain" description="Helicase C-terminal" evidence="5">
    <location>
        <begin position="885"/>
        <end position="1045"/>
    </location>
</feature>
<sequence length="1088" mass="121740">MLVPKDGYIPAGCVSFTQAELAYDDEAWMNLRSVIQDEWIDFDRISDEDLEAEDVGSQLPEGLQGAVFKIKGYKSLSLLFEAGWIHLQIRLDSASSTANIRVHLLPDDAYNAYIDRSSQTLKAKRANLLRCLDFSNDAWEGRVLASTSSDEDDGVCESLLQIFNRIQSPNPEPSLVEEACIEDAMCDLLNSAVPGLKTELYSYQRRSAALMLQRESQPGMYSDPRLVTRQDQAGKPYHVDTIAGAVRVEQRFYDGVCGGILAEEMGSGKTLICLAVILATKGFPTKPPDIYAREETPTRKTIAPLTVMAASCAVRNFVAWKPYFDNWKAMTGLEHERCIDLLKGSRASYYRPDLTANMFRDRRRTWMLDTSSQQFMAMDTIFLSSATVVIVPNNLVKQWKSEIEKHTTGLNLAVLIQDCELPSVSQLLAYDMILFSQSRFEQIAKEKECSLSTVHFKRCIVDEGHKLGNSQLRKQSQLLSAIRSITFSAHWIVTGTPAHGLYGVDSGQVSTEETSAEMERKDIQRLGSMASLYLGARPWANRMFEGGDECASWDGYMLPRKHEPLGHWRTNCLKSTLNSLVVRHRLAEVSQLLPAVEEKIVMLDGCYQDKLSLNAFAMMIIFNSVQSERKDRDYFFHWRQKSSLLQIVHNLKQTTFFGGSFFSSEEMRTAIETAEEFLAEGKVAVSAEDERLLREAIEFGHVAVRSKLRDISHGSHEIPVCVEQFPANAGGSWSLDGQGGDEIITSASLLSAVQKTIHTALEGPPEKLNSLLNGGLARKDKGDKGKRMAEEQPDGEREAKSLKTKSPRTPSPKTKSSKTKSPKKKSPKTTSPKKLAGNTTLGDSSPKKKTRSQAVKAKEIIDLEGLPAPLQATRVVATASAKLSYLVDSILRHQEKEKILVFYENETTAWYVASMLDVLQIQHLIYAKGLSTERRGQYVDTFHQNPAFRVMLMDISQAAFGLDMREASRIYFISPVLNPQVEAQAIGRLRRISQQKAVTVETLVLRNSIDEVILERKKHMTQAEHRQVKSILDIQPIYNWIKNVQVVPLGEVEDEVTEQMAAMESRPAVFGREGERPARRVGLEAGSG</sequence>
<evidence type="ECO:0000313" key="6">
    <source>
        <dbReference type="EMBL" id="PHH72121.1"/>
    </source>
</evidence>
<dbReference type="EMBL" id="NJES01000446">
    <property type="protein sequence ID" value="PHH72121.1"/>
    <property type="molecule type" value="Genomic_DNA"/>
</dbReference>
<protein>
    <recommendedName>
        <fullName evidence="5">Helicase C-terminal domain-containing protein</fullName>
    </recommendedName>
</protein>
<dbReference type="SMART" id="SM00487">
    <property type="entry name" value="DEXDc"/>
    <property type="match status" value="1"/>
</dbReference>
<dbReference type="GO" id="GO:0016787">
    <property type="term" value="F:hydrolase activity"/>
    <property type="evidence" value="ECO:0007669"/>
    <property type="project" value="UniProtKB-KW"/>
</dbReference>
<feature type="region of interest" description="Disordered" evidence="4">
    <location>
        <begin position="764"/>
        <end position="854"/>
    </location>
</feature>
<dbReference type="InterPro" id="IPR027417">
    <property type="entry name" value="P-loop_NTPase"/>
</dbReference>
<dbReference type="AlphaFoldDB" id="A0A2C5YYX5"/>
<dbReference type="Pfam" id="PF00271">
    <property type="entry name" value="Helicase_C"/>
    <property type="match status" value="1"/>
</dbReference>
<evidence type="ECO:0000256" key="1">
    <source>
        <dbReference type="ARBA" id="ARBA00022741"/>
    </source>
</evidence>
<keyword evidence="3" id="KW-0067">ATP-binding</keyword>
<dbReference type="Pfam" id="PF00176">
    <property type="entry name" value="SNF2-rel_dom"/>
    <property type="match status" value="1"/>
</dbReference>
<dbReference type="Gene3D" id="3.40.50.10810">
    <property type="entry name" value="Tandem AAA-ATPase domain"/>
    <property type="match status" value="1"/>
</dbReference>
<dbReference type="GO" id="GO:0006281">
    <property type="term" value="P:DNA repair"/>
    <property type="evidence" value="ECO:0007669"/>
    <property type="project" value="TreeGrafter"/>
</dbReference>
<gene>
    <name evidence="6" type="ORF">CDD80_4755</name>
</gene>
<feature type="compositionally biased region" description="Basic residues" evidence="4">
    <location>
        <begin position="815"/>
        <end position="827"/>
    </location>
</feature>
<proteinExistence type="predicted"/>
<dbReference type="PROSITE" id="PS51194">
    <property type="entry name" value="HELICASE_CTER"/>
    <property type="match status" value="1"/>
</dbReference>
<accession>A0A2C5YYX5</accession>
<dbReference type="STRING" id="2004952.A0A2C5YYX5"/>
<dbReference type="InterPro" id="IPR049730">
    <property type="entry name" value="SNF2/RAD54-like_C"/>
</dbReference>
<dbReference type="InterPro" id="IPR001650">
    <property type="entry name" value="Helicase_C-like"/>
</dbReference>
<keyword evidence="1" id="KW-0547">Nucleotide-binding</keyword>
<dbReference type="InterPro" id="IPR014001">
    <property type="entry name" value="Helicase_ATP-bd"/>
</dbReference>
<dbReference type="InterPro" id="IPR050628">
    <property type="entry name" value="SNF2_RAD54_helicase_TF"/>
</dbReference>
<evidence type="ECO:0000259" key="5">
    <source>
        <dbReference type="PROSITE" id="PS51194"/>
    </source>
</evidence>
<dbReference type="Gene3D" id="3.40.50.300">
    <property type="entry name" value="P-loop containing nucleotide triphosphate hydrolases"/>
    <property type="match status" value="1"/>
</dbReference>
<dbReference type="GO" id="GO:0005634">
    <property type="term" value="C:nucleus"/>
    <property type="evidence" value="ECO:0007669"/>
    <property type="project" value="TreeGrafter"/>
</dbReference>